<dbReference type="GO" id="GO:0035556">
    <property type="term" value="P:intracellular signal transduction"/>
    <property type="evidence" value="ECO:0007669"/>
    <property type="project" value="InterPro"/>
</dbReference>
<dbReference type="InterPro" id="IPR036572">
    <property type="entry name" value="Doublecortin_dom_sf"/>
</dbReference>
<keyword evidence="4" id="KW-1133">Transmembrane helix</keyword>
<dbReference type="PROSITE" id="PS50309">
    <property type="entry name" value="DC"/>
    <property type="match status" value="2"/>
</dbReference>
<dbReference type="Pfam" id="PF03607">
    <property type="entry name" value="DCX"/>
    <property type="match status" value="1"/>
</dbReference>
<dbReference type="GO" id="GO:0005886">
    <property type="term" value="C:plasma membrane"/>
    <property type="evidence" value="ECO:0007669"/>
    <property type="project" value="TreeGrafter"/>
</dbReference>
<dbReference type="Gene3D" id="3.30.70.1230">
    <property type="entry name" value="Nucleotide cyclase"/>
    <property type="match status" value="1"/>
</dbReference>
<dbReference type="InterPro" id="IPR001054">
    <property type="entry name" value="A/G_cyclase"/>
</dbReference>
<keyword evidence="5" id="KW-0472">Membrane</keyword>
<dbReference type="InterPro" id="IPR050401">
    <property type="entry name" value="Cyclic_nucleotide_synthase"/>
</dbReference>
<evidence type="ECO:0000256" key="1">
    <source>
        <dbReference type="ARBA" id="ARBA00004370"/>
    </source>
</evidence>
<accession>A0A9X6NK22</accession>
<evidence type="ECO:0000256" key="6">
    <source>
        <dbReference type="ARBA" id="ARBA00023180"/>
    </source>
</evidence>
<evidence type="ECO:0000256" key="3">
    <source>
        <dbReference type="ARBA" id="ARBA00022741"/>
    </source>
</evidence>
<dbReference type="SMART" id="SM00044">
    <property type="entry name" value="CYCc"/>
    <property type="match status" value="1"/>
</dbReference>
<dbReference type="Proteomes" id="UP000192578">
    <property type="component" value="Unassembled WGS sequence"/>
</dbReference>
<organism evidence="10 11">
    <name type="scientific">Hypsibius exemplaris</name>
    <name type="common">Freshwater tardigrade</name>
    <dbReference type="NCBI Taxonomy" id="2072580"/>
    <lineage>
        <taxon>Eukaryota</taxon>
        <taxon>Metazoa</taxon>
        <taxon>Ecdysozoa</taxon>
        <taxon>Tardigrada</taxon>
        <taxon>Eutardigrada</taxon>
        <taxon>Parachela</taxon>
        <taxon>Hypsibioidea</taxon>
        <taxon>Hypsibiidae</taxon>
        <taxon>Hypsibius</taxon>
    </lineage>
</organism>
<proteinExistence type="predicted"/>
<dbReference type="PROSITE" id="PS50125">
    <property type="entry name" value="GUANYLATE_CYCLASE_2"/>
    <property type="match status" value="1"/>
</dbReference>
<sequence length="360" mass="40615">MLNSLGRCFDFLLAKCQLLDCCVEAQQRSLAQQIEVGLEGTDLTKVLDDKLFLAHGVRFLLKLDGSAVNSLDDLVDEGVYVCSSVETLKRLDYLSIKQRYCHLNLSPNNDPLKRRSLAEPRSSRAPAKTPGINVPKRVYVFLNGPKPRQLMRLLLDERSAQSFTHVLDEITKFFSPLPGPIRKIFDVELGEVIDLLNSLYTEFDTAIENFDAYKVETIGDAYMVASGLPKRNGNKHAGELASLALSLMKLATYFQLPRFPGRRLLLRVGIHSVQFPNSDWDPMAGPGSWNFNGVSGKPQKPSSSKNCKTQFFLFRNKIVINKNETWREGVFKPNQQRQVWSAVVARHFSHELALSHSLFT</sequence>
<evidence type="ECO:0000256" key="2">
    <source>
        <dbReference type="ARBA" id="ARBA00022692"/>
    </source>
</evidence>
<evidence type="ECO:0000256" key="4">
    <source>
        <dbReference type="ARBA" id="ARBA00022989"/>
    </source>
</evidence>
<reference evidence="11" key="1">
    <citation type="submission" date="2017-01" db="EMBL/GenBank/DDBJ databases">
        <title>Comparative genomics of anhydrobiosis in the tardigrade Hypsibius dujardini.</title>
        <authorList>
            <person name="Yoshida Y."/>
            <person name="Koutsovoulos G."/>
            <person name="Laetsch D."/>
            <person name="Stevens L."/>
            <person name="Kumar S."/>
            <person name="Horikawa D."/>
            <person name="Ishino K."/>
            <person name="Komine S."/>
            <person name="Tomita M."/>
            <person name="Blaxter M."/>
            <person name="Arakawa K."/>
        </authorList>
    </citation>
    <scope>NUCLEOTIDE SEQUENCE [LARGE SCALE GENOMIC DNA]</scope>
    <source>
        <strain evidence="11">Z151</strain>
    </source>
</reference>
<dbReference type="CDD" id="cd07302">
    <property type="entry name" value="CHD"/>
    <property type="match status" value="1"/>
</dbReference>
<dbReference type="PANTHER" id="PTHR11920:SF335">
    <property type="entry name" value="GUANYLATE CYCLASE"/>
    <property type="match status" value="1"/>
</dbReference>
<dbReference type="PANTHER" id="PTHR11920">
    <property type="entry name" value="GUANYLYL CYCLASE"/>
    <property type="match status" value="1"/>
</dbReference>
<evidence type="ECO:0000256" key="7">
    <source>
        <dbReference type="ARBA" id="ARBA00023239"/>
    </source>
</evidence>
<evidence type="ECO:0000313" key="11">
    <source>
        <dbReference type="Proteomes" id="UP000192578"/>
    </source>
</evidence>
<dbReference type="SUPFAM" id="SSF89837">
    <property type="entry name" value="Doublecortin (DC)"/>
    <property type="match status" value="1"/>
</dbReference>
<dbReference type="Pfam" id="PF00211">
    <property type="entry name" value="Guanylate_cyc"/>
    <property type="match status" value="1"/>
</dbReference>
<dbReference type="OrthoDB" id="1738954at2759"/>
<keyword evidence="2" id="KW-0812">Transmembrane</keyword>
<evidence type="ECO:0000259" key="9">
    <source>
        <dbReference type="PROSITE" id="PS50309"/>
    </source>
</evidence>
<keyword evidence="3" id="KW-0547">Nucleotide-binding</keyword>
<evidence type="ECO:0000256" key="5">
    <source>
        <dbReference type="ARBA" id="ARBA00023136"/>
    </source>
</evidence>
<feature type="domain" description="Doublecortin" evidence="9">
    <location>
        <begin position="42"/>
        <end position="94"/>
    </location>
</feature>
<dbReference type="InterPro" id="IPR003533">
    <property type="entry name" value="Doublecortin_dom"/>
</dbReference>
<dbReference type="GO" id="GO:0004016">
    <property type="term" value="F:adenylate cyclase activity"/>
    <property type="evidence" value="ECO:0007669"/>
    <property type="project" value="TreeGrafter"/>
</dbReference>
<feature type="domain" description="Guanylate cyclase" evidence="8">
    <location>
        <begin position="164"/>
        <end position="272"/>
    </location>
</feature>
<evidence type="ECO:0000259" key="8">
    <source>
        <dbReference type="PROSITE" id="PS50125"/>
    </source>
</evidence>
<dbReference type="EMBL" id="MTYJ01000367">
    <property type="protein sequence ID" value="OWA54053.1"/>
    <property type="molecule type" value="Genomic_DNA"/>
</dbReference>
<keyword evidence="11" id="KW-1185">Reference proteome</keyword>
<name>A0A9X6NK22_HYPEX</name>
<keyword evidence="7" id="KW-0456">Lyase</keyword>
<evidence type="ECO:0000313" key="10">
    <source>
        <dbReference type="EMBL" id="OWA54053.1"/>
    </source>
</evidence>
<dbReference type="AlphaFoldDB" id="A0A9X6NK22"/>
<feature type="domain" description="Doublecortin" evidence="9">
    <location>
        <begin position="136"/>
        <end position="226"/>
    </location>
</feature>
<dbReference type="Gene3D" id="3.10.20.230">
    <property type="entry name" value="Doublecortin domain"/>
    <property type="match status" value="1"/>
</dbReference>
<dbReference type="GO" id="GO:0007168">
    <property type="term" value="P:receptor guanylyl cyclase signaling pathway"/>
    <property type="evidence" value="ECO:0007669"/>
    <property type="project" value="TreeGrafter"/>
</dbReference>
<dbReference type="InterPro" id="IPR029787">
    <property type="entry name" value="Nucleotide_cyclase"/>
</dbReference>
<evidence type="ECO:0008006" key="12">
    <source>
        <dbReference type="Google" id="ProtNLM"/>
    </source>
</evidence>
<gene>
    <name evidence="10" type="ORF">BV898_18475</name>
</gene>
<dbReference type="GO" id="GO:0001653">
    <property type="term" value="F:peptide receptor activity"/>
    <property type="evidence" value="ECO:0007669"/>
    <property type="project" value="TreeGrafter"/>
</dbReference>
<comment type="subcellular location">
    <subcellularLocation>
        <location evidence="1">Membrane</location>
    </subcellularLocation>
</comment>
<comment type="caution">
    <text evidence="10">The sequence shown here is derived from an EMBL/GenBank/DDBJ whole genome shotgun (WGS) entry which is preliminary data.</text>
</comment>
<keyword evidence="6" id="KW-0325">Glycoprotein</keyword>
<dbReference type="GO" id="GO:0000166">
    <property type="term" value="F:nucleotide binding"/>
    <property type="evidence" value="ECO:0007669"/>
    <property type="project" value="UniProtKB-KW"/>
</dbReference>
<protein>
    <recommendedName>
        <fullName evidence="12">Guanylate cyclase domain-containing protein</fullName>
    </recommendedName>
</protein>
<dbReference type="GO" id="GO:0004383">
    <property type="term" value="F:guanylate cyclase activity"/>
    <property type="evidence" value="ECO:0007669"/>
    <property type="project" value="TreeGrafter"/>
</dbReference>
<dbReference type="SUPFAM" id="SSF55073">
    <property type="entry name" value="Nucleotide cyclase"/>
    <property type="match status" value="1"/>
</dbReference>